<protein>
    <submittedName>
        <fullName evidence="1">Uncharacterized protein</fullName>
    </submittedName>
</protein>
<proteinExistence type="predicted"/>
<accession>A0ACB8QU57</accession>
<dbReference type="Proteomes" id="UP000814128">
    <property type="component" value="Unassembled WGS sequence"/>
</dbReference>
<reference evidence="1" key="1">
    <citation type="submission" date="2021-02" db="EMBL/GenBank/DDBJ databases">
        <authorList>
            <consortium name="DOE Joint Genome Institute"/>
            <person name="Ahrendt S."/>
            <person name="Looney B.P."/>
            <person name="Miyauchi S."/>
            <person name="Morin E."/>
            <person name="Drula E."/>
            <person name="Courty P.E."/>
            <person name="Chicoki N."/>
            <person name="Fauchery L."/>
            <person name="Kohler A."/>
            <person name="Kuo A."/>
            <person name="Labutti K."/>
            <person name="Pangilinan J."/>
            <person name="Lipzen A."/>
            <person name="Riley R."/>
            <person name="Andreopoulos W."/>
            <person name="He G."/>
            <person name="Johnson J."/>
            <person name="Barry K.W."/>
            <person name="Grigoriev I.V."/>
            <person name="Nagy L."/>
            <person name="Hibbett D."/>
            <person name="Henrissat B."/>
            <person name="Matheny P.B."/>
            <person name="Labbe J."/>
            <person name="Martin F."/>
        </authorList>
    </citation>
    <scope>NUCLEOTIDE SEQUENCE</scope>
    <source>
        <strain evidence="1">EC-137</strain>
    </source>
</reference>
<comment type="caution">
    <text evidence="1">The sequence shown here is derived from an EMBL/GenBank/DDBJ whole genome shotgun (WGS) entry which is preliminary data.</text>
</comment>
<sequence>MSSNGGGGSRVGAAVGVVVGFLALVGVVSAIWYFYRRPRRIQRNKRQRREAVDLVEELPADDSVKPSAPAPPHIANYLPRAVTNAARAVMHPKKLSFDDPLVPIDAPVDVLRAPPKDVPVSPTITSSEGASLDRASSFWNLWASPRRSPSGGSSLAFHPTVPSDVGGTPSNSLPDGSVLSPATASIPLMSASGGWRQHDSRNSTGLSRSGSRPMSPTPTDAHDVDVDMTSEAGVPAVPPMPTARWEMYTPRASPSSTPRASISEKPESQASPVAQSQASRAPREPSCSFSPRRSQQRAGSPSRSATSPTYPPPPGKRRRSLRAFLPSYDASVSVSPISSTSRRARPSPNSFTAADPAPRTNRTSGALPPAYSPPHSPIRGTVRGDEDVSSLVASAISYDSYSPLVADSTTPSSTRGRPLPRLPPSA</sequence>
<gene>
    <name evidence="1" type="ORF">K488DRAFT_83251</name>
</gene>
<organism evidence="1 2">
    <name type="scientific">Vararia minispora EC-137</name>
    <dbReference type="NCBI Taxonomy" id="1314806"/>
    <lineage>
        <taxon>Eukaryota</taxon>
        <taxon>Fungi</taxon>
        <taxon>Dikarya</taxon>
        <taxon>Basidiomycota</taxon>
        <taxon>Agaricomycotina</taxon>
        <taxon>Agaricomycetes</taxon>
        <taxon>Russulales</taxon>
        <taxon>Lachnocladiaceae</taxon>
        <taxon>Vararia</taxon>
    </lineage>
</organism>
<evidence type="ECO:0000313" key="1">
    <source>
        <dbReference type="EMBL" id="KAI0035290.1"/>
    </source>
</evidence>
<evidence type="ECO:0000313" key="2">
    <source>
        <dbReference type="Proteomes" id="UP000814128"/>
    </source>
</evidence>
<dbReference type="EMBL" id="MU273487">
    <property type="protein sequence ID" value="KAI0035290.1"/>
    <property type="molecule type" value="Genomic_DNA"/>
</dbReference>
<reference evidence="1" key="2">
    <citation type="journal article" date="2022" name="New Phytol.">
        <title>Evolutionary transition to the ectomycorrhizal habit in the genomes of a hyperdiverse lineage of mushroom-forming fungi.</title>
        <authorList>
            <person name="Looney B."/>
            <person name="Miyauchi S."/>
            <person name="Morin E."/>
            <person name="Drula E."/>
            <person name="Courty P.E."/>
            <person name="Kohler A."/>
            <person name="Kuo A."/>
            <person name="LaButti K."/>
            <person name="Pangilinan J."/>
            <person name="Lipzen A."/>
            <person name="Riley R."/>
            <person name="Andreopoulos W."/>
            <person name="He G."/>
            <person name="Johnson J."/>
            <person name="Nolan M."/>
            <person name="Tritt A."/>
            <person name="Barry K.W."/>
            <person name="Grigoriev I.V."/>
            <person name="Nagy L.G."/>
            <person name="Hibbett D."/>
            <person name="Henrissat B."/>
            <person name="Matheny P.B."/>
            <person name="Labbe J."/>
            <person name="Martin F.M."/>
        </authorList>
    </citation>
    <scope>NUCLEOTIDE SEQUENCE</scope>
    <source>
        <strain evidence="1">EC-137</strain>
    </source>
</reference>
<name>A0ACB8QU57_9AGAM</name>
<keyword evidence="2" id="KW-1185">Reference proteome</keyword>